<reference evidence="2" key="2">
    <citation type="submission" date="2022-03" db="EMBL/GenBank/DDBJ databases">
        <title>First case of bacteraemia caused by Dielma fastidiosa in a patient hospitalised with diverticulitis.</title>
        <authorList>
            <person name="Forman-Ankjaer B."/>
            <person name="Hvid-Jensen F."/>
            <person name="Kobel C.M."/>
            <person name="Greve T."/>
        </authorList>
    </citation>
    <scope>NUCLEOTIDE SEQUENCE</scope>
    <source>
        <strain evidence="2">AUH_DF_2021</strain>
    </source>
</reference>
<dbReference type="Pfam" id="PF20026">
    <property type="entry name" value="DUF6434"/>
    <property type="match status" value="1"/>
</dbReference>
<dbReference type="Proteomes" id="UP000247612">
    <property type="component" value="Unassembled WGS sequence"/>
</dbReference>
<evidence type="ECO:0000259" key="1">
    <source>
        <dbReference type="PROSITE" id="PS50800"/>
    </source>
</evidence>
<dbReference type="PROSITE" id="PS50800">
    <property type="entry name" value="SAP"/>
    <property type="match status" value="1"/>
</dbReference>
<proteinExistence type="predicted"/>
<dbReference type="EMBL" id="JALDAW010000008">
    <property type="protein sequence ID" value="MDY5166899.1"/>
    <property type="molecule type" value="Genomic_DNA"/>
</dbReference>
<dbReference type="EMBL" id="QJKH01000001">
    <property type="protein sequence ID" value="PXX81669.1"/>
    <property type="molecule type" value="Genomic_DNA"/>
</dbReference>
<dbReference type="RefSeq" id="WP_022936586.1">
    <property type="nucleotide sequence ID" value="NZ_BAABZA010000001.1"/>
</dbReference>
<dbReference type="InterPro" id="IPR003034">
    <property type="entry name" value="SAP_dom"/>
</dbReference>
<feature type="domain" description="SAP" evidence="1">
    <location>
        <begin position="18"/>
        <end position="52"/>
    </location>
</feature>
<dbReference type="AlphaFoldDB" id="A0A318KVS4"/>
<dbReference type="STRING" id="1034346.GCA_000313565_00277"/>
<organism evidence="3 4">
    <name type="scientific">Dielma fastidiosa</name>
    <dbReference type="NCBI Taxonomy" id="1034346"/>
    <lineage>
        <taxon>Bacteria</taxon>
        <taxon>Bacillati</taxon>
        <taxon>Bacillota</taxon>
        <taxon>Erysipelotrichia</taxon>
        <taxon>Erysipelotrichales</taxon>
        <taxon>Erysipelotrichaceae</taxon>
        <taxon>Dielma</taxon>
    </lineage>
</organism>
<dbReference type="Proteomes" id="UP001276902">
    <property type="component" value="Unassembled WGS sequence"/>
</dbReference>
<sequence>MSTRPTLSVKLTAAEFKNYYYLKEELVSFCRECGLQATGSKNELTERIAHYLETGEKLIRTKPAKSKNSPSVLTMDTLIEENIVCSEQHRAFFKQAIGKSFSFNVQFQNWLKSNAGKTYQDAVIAYAQILEAKKKTTTTIDRQFEYNTYIRAFFADNKGLKLEDAIRCWRYKKGLPGHNAYEKSDLEILKS</sequence>
<protein>
    <submittedName>
        <fullName evidence="2">SAP domain-containing protein</fullName>
    </submittedName>
</protein>
<keyword evidence="4" id="KW-1185">Reference proteome</keyword>
<reference evidence="3 4" key="1">
    <citation type="submission" date="2018-05" db="EMBL/GenBank/DDBJ databases">
        <title>Genomic Encyclopedia of Type Strains, Phase IV (KMG-IV): sequencing the most valuable type-strain genomes for metagenomic binning, comparative biology and taxonomic classification.</title>
        <authorList>
            <person name="Goeker M."/>
        </authorList>
    </citation>
    <scope>NUCLEOTIDE SEQUENCE [LARGE SCALE GENOMIC DNA]</scope>
    <source>
        <strain evidence="3 4">JC118</strain>
    </source>
</reference>
<evidence type="ECO:0000313" key="4">
    <source>
        <dbReference type="Proteomes" id="UP000247612"/>
    </source>
</evidence>
<gene>
    <name evidence="3" type="ORF">DES51_101281</name>
    <name evidence="2" type="ORF">MQE39_02010</name>
</gene>
<accession>A0A318KVS4</accession>
<dbReference type="OrthoDB" id="9778090at2"/>
<dbReference type="InterPro" id="IPR045492">
    <property type="entry name" value="DUF6434"/>
</dbReference>
<evidence type="ECO:0000313" key="3">
    <source>
        <dbReference type="EMBL" id="PXX81669.1"/>
    </source>
</evidence>
<dbReference type="Pfam" id="PF18953">
    <property type="entry name" value="SAP_new25"/>
    <property type="match status" value="1"/>
</dbReference>
<evidence type="ECO:0000313" key="2">
    <source>
        <dbReference type="EMBL" id="MDY5166899.1"/>
    </source>
</evidence>
<comment type="caution">
    <text evidence="3">The sequence shown here is derived from an EMBL/GenBank/DDBJ whole genome shotgun (WGS) entry which is preliminary data.</text>
</comment>
<name>A0A318KVS4_9FIRM</name>